<organism evidence="1 2">
    <name type="scientific">Pseudomonas fluorescens</name>
    <dbReference type="NCBI Taxonomy" id="294"/>
    <lineage>
        <taxon>Bacteria</taxon>
        <taxon>Pseudomonadati</taxon>
        <taxon>Pseudomonadota</taxon>
        <taxon>Gammaproteobacteria</taxon>
        <taxon>Pseudomonadales</taxon>
        <taxon>Pseudomonadaceae</taxon>
        <taxon>Pseudomonas</taxon>
    </lineage>
</organism>
<proteinExistence type="predicted"/>
<sequence length="63" mass="7237">MFKEHLGGNTQQGQFLAEFSNHLQLIFVAKIVFLRSRFFDTKKCQISVGKRVLSRGPKRGIKV</sequence>
<dbReference type="EMBL" id="MOBU01000006">
    <property type="protein sequence ID" value="RON69381.1"/>
    <property type="molecule type" value="Genomic_DNA"/>
</dbReference>
<evidence type="ECO:0000313" key="2">
    <source>
        <dbReference type="Proteomes" id="UP000285757"/>
    </source>
</evidence>
<evidence type="ECO:0000313" key="1">
    <source>
        <dbReference type="EMBL" id="RON69381.1"/>
    </source>
</evidence>
<accession>A0A423LLZ5</accession>
<comment type="caution">
    <text evidence="1">The sequence shown here is derived from an EMBL/GenBank/DDBJ whole genome shotgun (WGS) entry which is preliminary data.</text>
</comment>
<name>A0A423LLZ5_PSEFL</name>
<reference evidence="1 2" key="1">
    <citation type="submission" date="2016-10" db="EMBL/GenBank/DDBJ databases">
        <title>Comparative genome analysis of multiple Pseudomonas spp. focuses on biocontrol and plant growth promoting traits.</title>
        <authorList>
            <person name="Tao X.-Y."/>
            <person name="Taylor C.G."/>
        </authorList>
    </citation>
    <scope>NUCLEOTIDE SEQUENCE [LARGE SCALE GENOMIC DNA]</scope>
    <source>
        <strain evidence="1 2">24D3</strain>
    </source>
</reference>
<gene>
    <name evidence="1" type="ORF">BK671_08070</name>
</gene>
<dbReference type="AlphaFoldDB" id="A0A423LLZ5"/>
<protein>
    <submittedName>
        <fullName evidence="1">Uncharacterized protein</fullName>
    </submittedName>
</protein>
<dbReference type="Proteomes" id="UP000285757">
    <property type="component" value="Unassembled WGS sequence"/>
</dbReference>